<dbReference type="KEGG" id="vg:23462418"/>
<evidence type="ECO:0000313" key="4">
    <source>
        <dbReference type="Proteomes" id="UP000202511"/>
    </source>
</evidence>
<dbReference type="Pfam" id="PF12937">
    <property type="entry name" value="F-box-like"/>
    <property type="match status" value="1"/>
</dbReference>
<evidence type="ECO:0000259" key="2">
    <source>
        <dbReference type="PROSITE" id="PS51886"/>
    </source>
</evidence>
<dbReference type="SMART" id="SM00584">
    <property type="entry name" value="TLDc"/>
    <property type="match status" value="1"/>
</dbReference>
<accession>A0A0B5J9F1</accession>
<dbReference type="SUPFAM" id="SSF81383">
    <property type="entry name" value="F-box domain"/>
    <property type="match status" value="1"/>
</dbReference>
<feature type="compositionally biased region" description="Basic residues" evidence="1">
    <location>
        <begin position="28"/>
        <end position="42"/>
    </location>
</feature>
<dbReference type="Proteomes" id="UP000202511">
    <property type="component" value="Segment"/>
</dbReference>
<dbReference type="Gene3D" id="1.20.1280.50">
    <property type="match status" value="1"/>
</dbReference>
<dbReference type="PROSITE" id="PS51886">
    <property type="entry name" value="TLDC"/>
    <property type="match status" value="1"/>
</dbReference>
<dbReference type="InterPro" id="IPR006571">
    <property type="entry name" value="TLDc_dom"/>
</dbReference>
<feature type="region of interest" description="Disordered" evidence="1">
    <location>
        <begin position="25"/>
        <end position="49"/>
    </location>
</feature>
<dbReference type="CDD" id="cd09917">
    <property type="entry name" value="F-box_SF"/>
    <property type="match status" value="1"/>
</dbReference>
<reference evidence="3 4" key="1">
    <citation type="journal article" date="2015" name="Parasitol. Res.">
        <title>Viruses in close associations with free-living amoebae.</title>
        <authorList>
            <person name="Scheid P."/>
        </authorList>
    </citation>
    <scope>NUCLEOTIDE SEQUENCE [LARGE SCALE GENOMIC DNA]</scope>
    <source>
        <strain evidence="3">KlaHel</strain>
    </source>
</reference>
<organism evidence="3 4">
    <name type="scientific">Pandoravirus inopinatum</name>
    <dbReference type="NCBI Taxonomy" id="1605721"/>
    <lineage>
        <taxon>Viruses</taxon>
        <taxon>Pandoravirus</taxon>
    </lineage>
</organism>
<sequence length="358" mass="40038">MYDQHPYKKESNAVGRVYALSPSQVALRGHKRNKGGNSRHKKHPDENGRTKWSPLFETFFRCFRIIARGVWSSRQPIGASFFAPSVAFAAVSAKEGVNTRGGVNHNTAEARQTPTIRWKKPHPRTGMNNRMHNASNVFDRLPDELVLAVLRWLPRARSVVCFGATCRRMHAIATDSVLWPPFASTCTLANGDQKRHLNEWYGHGWSLLYRASRDGWGASDFHRACDGRGPTVAIIRTTKGHLFGGHLSKSWHSRREWIHDPKASLFTLSNARGTLPTRFPIVDAACAACGDDRYGPVFGGKTGGNDLHIASHPNVPPIYTRPHSFFPNTYMDPEGRGRVDLLAGNFTFVVGEIEVFTR</sequence>
<feature type="domain" description="TLDc" evidence="2">
    <location>
        <begin position="176"/>
        <end position="358"/>
    </location>
</feature>
<dbReference type="EMBL" id="KP136319">
    <property type="protein sequence ID" value="AJF97501.1"/>
    <property type="molecule type" value="Genomic_DNA"/>
</dbReference>
<proteinExistence type="predicted"/>
<evidence type="ECO:0000313" key="3">
    <source>
        <dbReference type="EMBL" id="AJF97501.1"/>
    </source>
</evidence>
<name>A0A0B5J9F1_9VIRU</name>
<dbReference type="InterPro" id="IPR001810">
    <property type="entry name" value="F-box_dom"/>
</dbReference>
<dbReference type="Pfam" id="PF07534">
    <property type="entry name" value="TLD"/>
    <property type="match status" value="1"/>
</dbReference>
<dbReference type="InterPro" id="IPR036047">
    <property type="entry name" value="F-box-like_dom_sf"/>
</dbReference>
<evidence type="ECO:0000256" key="1">
    <source>
        <dbReference type="SAM" id="MobiDB-lite"/>
    </source>
</evidence>
<dbReference type="GeneID" id="23462418"/>
<dbReference type="RefSeq" id="YP_009119736.1">
    <property type="nucleotide sequence ID" value="NC_026440.1"/>
</dbReference>
<protein>
    <submittedName>
        <fullName evidence="3">B-box zinc finger family protein</fullName>
    </submittedName>
</protein>